<name>A0A1Y4I2H4_PARDI</name>
<organism evidence="2 4">
    <name type="scientific">Parabacteroides distasonis</name>
    <dbReference type="NCBI Taxonomy" id="823"/>
    <lineage>
        <taxon>Bacteria</taxon>
        <taxon>Pseudomonadati</taxon>
        <taxon>Bacteroidota</taxon>
        <taxon>Bacteroidia</taxon>
        <taxon>Bacteroidales</taxon>
        <taxon>Tannerellaceae</taxon>
        <taxon>Parabacteroides</taxon>
    </lineage>
</organism>
<dbReference type="RefSeq" id="WP_087346971.1">
    <property type="nucleotide sequence ID" value="NZ_CAJSZN010000029.1"/>
</dbReference>
<accession>A0A1Y4I2H4</accession>
<dbReference type="Proteomes" id="UP000501982">
    <property type="component" value="Chromosome"/>
</dbReference>
<evidence type="ECO:0000313" key="3">
    <source>
        <dbReference type="EMBL" id="QJE29168.1"/>
    </source>
</evidence>
<feature type="chain" id="PRO_5036030164" description="Lipoprotein" evidence="1">
    <location>
        <begin position="23"/>
        <end position="269"/>
    </location>
</feature>
<reference evidence="4" key="1">
    <citation type="submission" date="2017-04" db="EMBL/GenBank/DDBJ databases">
        <title>Function of individual gut microbiota members based on whole genome sequencing of pure cultures obtained from chicken caecum.</title>
        <authorList>
            <person name="Medvecky M."/>
            <person name="Cejkova D."/>
            <person name="Polansky O."/>
            <person name="Karasova D."/>
            <person name="Kubasova T."/>
            <person name="Cizek A."/>
            <person name="Rychlik I."/>
        </authorList>
    </citation>
    <scope>NUCLEOTIDE SEQUENCE [LARGE SCALE GENOMIC DNA]</scope>
    <source>
        <strain evidence="4">An199</strain>
    </source>
</reference>
<evidence type="ECO:0008006" key="6">
    <source>
        <dbReference type="Google" id="ProtNLM"/>
    </source>
</evidence>
<evidence type="ECO:0000256" key="1">
    <source>
        <dbReference type="SAM" id="SignalP"/>
    </source>
</evidence>
<sequence>MNAKVKIVVSLLLAMFSFIGCGDDTDVAIDPEPAPSVTYVKFIPEDPYNYWVSEHKDTLYFPKSEGDPRGGVLLEFKSVTSQHNFDLPYLYDADSDSLYVNLRQIHSSNGYSPLIGYPVEWGEGEFTVFFYQGREKATYRQLSLADFEKAEPQPVQPNPDVPQIERITEDPWSWVNEANDTIYFSGSPDGKPEQKGGVLYFKNMAFNPISQIPYRYYISPDTLYVYFKQYYESDTNNPLIGYPVEWGEDEFTLYDYQGIQKATYKQLKP</sequence>
<dbReference type="EMBL" id="NFJX01000032">
    <property type="protein sequence ID" value="OUP14443.1"/>
    <property type="molecule type" value="Genomic_DNA"/>
</dbReference>
<proteinExistence type="predicted"/>
<feature type="signal peptide" evidence="1">
    <location>
        <begin position="1"/>
        <end position="22"/>
    </location>
</feature>
<dbReference type="AlphaFoldDB" id="A0A1Y4I2H4"/>
<protein>
    <recommendedName>
        <fullName evidence="6">Lipoprotein</fullName>
    </recommendedName>
</protein>
<dbReference type="Proteomes" id="UP000195950">
    <property type="component" value="Unassembled WGS sequence"/>
</dbReference>
<evidence type="ECO:0000313" key="4">
    <source>
        <dbReference type="Proteomes" id="UP000195950"/>
    </source>
</evidence>
<evidence type="ECO:0000313" key="2">
    <source>
        <dbReference type="EMBL" id="OUP14443.1"/>
    </source>
</evidence>
<dbReference type="PROSITE" id="PS51257">
    <property type="entry name" value="PROKAR_LIPOPROTEIN"/>
    <property type="match status" value="1"/>
</dbReference>
<dbReference type="EMBL" id="CP051672">
    <property type="protein sequence ID" value="QJE29168.1"/>
    <property type="molecule type" value="Genomic_DNA"/>
</dbReference>
<keyword evidence="1" id="KW-0732">Signal</keyword>
<reference evidence="2" key="2">
    <citation type="journal article" date="2018" name="BMC Genomics">
        <title>Whole genome sequencing and function prediction of 133 gut anaerobes isolated from chicken caecum in pure cultures.</title>
        <authorList>
            <person name="Medvecky M."/>
            <person name="Cejkova D."/>
            <person name="Polansky O."/>
            <person name="Karasova D."/>
            <person name="Kubasova T."/>
            <person name="Cizek A."/>
            <person name="Rychlik I."/>
        </authorList>
    </citation>
    <scope>NUCLEOTIDE SEQUENCE</scope>
    <source>
        <strain evidence="2">An199</strain>
    </source>
</reference>
<reference evidence="3 5" key="3">
    <citation type="submission" date="2020-04" db="EMBL/GenBank/DDBJ databases">
        <title>Complete Genomes and Methylome analysis of CBBP consortium that reverse antibiotic-induced susceptibility to vancomycin-resistant Enterococcus faecium infection.</title>
        <authorList>
            <person name="Fomenkov A."/>
            <person name="Zhang Z."/>
            <person name="Pamer E."/>
            <person name="Roberts R.J."/>
        </authorList>
    </citation>
    <scope>NUCLEOTIDE SEQUENCE [LARGE SCALE GENOMIC DNA]</scope>
    <source>
        <strain evidence="5">CBBP</strain>
        <strain evidence="3">CBBP-1</strain>
    </source>
</reference>
<gene>
    <name evidence="2" type="ORF">B5F32_20265</name>
    <name evidence="3" type="ORF">HHO38_12980</name>
</gene>
<evidence type="ECO:0000313" key="5">
    <source>
        <dbReference type="Proteomes" id="UP000501982"/>
    </source>
</evidence>